<reference evidence="2" key="1">
    <citation type="submission" date="2021-02" db="EMBL/GenBank/DDBJ databases">
        <authorList>
            <person name="Dougan E. K."/>
            <person name="Rhodes N."/>
            <person name="Thang M."/>
            <person name="Chan C."/>
        </authorList>
    </citation>
    <scope>NUCLEOTIDE SEQUENCE</scope>
</reference>
<evidence type="ECO:0000256" key="1">
    <source>
        <dbReference type="SAM" id="MobiDB-lite"/>
    </source>
</evidence>
<feature type="compositionally biased region" description="Low complexity" evidence="1">
    <location>
        <begin position="239"/>
        <end position="263"/>
    </location>
</feature>
<name>A0A813LK39_POLGL</name>
<evidence type="ECO:0000313" key="3">
    <source>
        <dbReference type="Proteomes" id="UP000626109"/>
    </source>
</evidence>
<feature type="compositionally biased region" description="Polar residues" evidence="1">
    <location>
        <begin position="334"/>
        <end position="360"/>
    </location>
</feature>
<feature type="compositionally biased region" description="Polar residues" evidence="1">
    <location>
        <begin position="371"/>
        <end position="388"/>
    </location>
</feature>
<comment type="caution">
    <text evidence="2">The sequence shown here is derived from an EMBL/GenBank/DDBJ whole genome shotgun (WGS) entry which is preliminary data.</text>
</comment>
<dbReference type="AlphaFoldDB" id="A0A813LK39"/>
<proteinExistence type="predicted"/>
<gene>
    <name evidence="2" type="ORF">PGLA2088_LOCUS48121</name>
</gene>
<feature type="compositionally biased region" description="Low complexity" evidence="1">
    <location>
        <begin position="306"/>
        <end position="333"/>
    </location>
</feature>
<feature type="compositionally biased region" description="Polar residues" evidence="1">
    <location>
        <begin position="295"/>
        <end position="305"/>
    </location>
</feature>
<organism evidence="2 3">
    <name type="scientific">Polarella glacialis</name>
    <name type="common">Dinoflagellate</name>
    <dbReference type="NCBI Taxonomy" id="89957"/>
    <lineage>
        <taxon>Eukaryota</taxon>
        <taxon>Sar</taxon>
        <taxon>Alveolata</taxon>
        <taxon>Dinophyceae</taxon>
        <taxon>Suessiales</taxon>
        <taxon>Suessiaceae</taxon>
        <taxon>Polarella</taxon>
    </lineage>
</organism>
<protein>
    <submittedName>
        <fullName evidence="2">Uncharacterized protein</fullName>
    </submittedName>
</protein>
<feature type="compositionally biased region" description="Low complexity" evidence="1">
    <location>
        <begin position="68"/>
        <end position="87"/>
    </location>
</feature>
<feature type="region of interest" description="Disordered" evidence="1">
    <location>
        <begin position="195"/>
        <end position="390"/>
    </location>
</feature>
<feature type="region of interest" description="Disordered" evidence="1">
    <location>
        <begin position="1"/>
        <end position="21"/>
    </location>
</feature>
<feature type="region of interest" description="Disordered" evidence="1">
    <location>
        <begin position="105"/>
        <end position="153"/>
    </location>
</feature>
<evidence type="ECO:0000313" key="2">
    <source>
        <dbReference type="EMBL" id="CAE8735981.1"/>
    </source>
</evidence>
<accession>A0A813LK39</accession>
<dbReference type="Proteomes" id="UP000626109">
    <property type="component" value="Unassembled WGS sequence"/>
</dbReference>
<feature type="region of interest" description="Disordered" evidence="1">
    <location>
        <begin position="51"/>
        <end position="89"/>
    </location>
</feature>
<dbReference type="EMBL" id="CAJNNW010036607">
    <property type="protein sequence ID" value="CAE8735981.1"/>
    <property type="molecule type" value="Genomic_DNA"/>
</dbReference>
<sequence>MALPDGVPHNPRPAGLSTDRWSSCGLARSELAMKSDKTRLRLRGHVSPCRRSFKFSDSMGPDGGGGSSPRASPRAVVPVPGSPRGAASYRGVSAGKLMELSRRDCSSVSWPHRRGSDESLASLEPSGFTRSVSPSFLRDSGNFGRGGLSKSGRGILSLRLGSESGAQAEPLDLAALAATVAAAAEKVAEVDVLAIGGLGPDGSTRALSPRVRESHWVEGLSPRTAERGGSRLFPCHLASPRSRGGSPPGSPRGQSLSPRGSSGYRSARIAMMPSAEQPKRSPRSSPRGSLRVEGSDQTGQAQGSGQLPAWAAARHAQQAASSSNAKISKTKSAQAATLESNSNNSSAQPRTSNSSLTKHTGSGKAVKNFEKSTPSVAPETARTSQASRLQELREKLESKLRSAEEGIHADLKLLDQRLAAPRRRYD</sequence>